<feature type="region of interest" description="Disordered" evidence="1">
    <location>
        <begin position="25"/>
        <end position="44"/>
    </location>
</feature>
<dbReference type="EMBL" id="JBHSZO010000016">
    <property type="protein sequence ID" value="MFC7218975.1"/>
    <property type="molecule type" value="Genomic_DNA"/>
</dbReference>
<comment type="caution">
    <text evidence="2">The sequence shown here is derived from an EMBL/GenBank/DDBJ whole genome shotgun (WGS) entry which is preliminary data.</text>
</comment>
<protein>
    <recommendedName>
        <fullName evidence="4">Lipoprotein</fullName>
    </recommendedName>
</protein>
<keyword evidence="3" id="KW-1185">Reference proteome</keyword>
<evidence type="ECO:0000256" key="1">
    <source>
        <dbReference type="SAM" id="MobiDB-lite"/>
    </source>
</evidence>
<reference evidence="3" key="1">
    <citation type="journal article" date="2019" name="Int. J. Syst. Evol. Microbiol.">
        <title>The Global Catalogue of Microorganisms (GCM) 10K type strain sequencing project: providing services to taxonomists for standard genome sequencing and annotation.</title>
        <authorList>
            <consortium name="The Broad Institute Genomics Platform"/>
            <consortium name="The Broad Institute Genome Sequencing Center for Infectious Disease"/>
            <person name="Wu L."/>
            <person name="Ma J."/>
        </authorList>
    </citation>
    <scope>NUCLEOTIDE SEQUENCE [LARGE SCALE GENOMIC DNA]</scope>
    <source>
        <strain evidence="3">CGMCC 1.13681</strain>
    </source>
</reference>
<dbReference type="RefSeq" id="WP_386414463.1">
    <property type="nucleotide sequence ID" value="NZ_JBHSZO010000016.1"/>
</dbReference>
<accession>A0ABW2GE28</accession>
<evidence type="ECO:0008006" key="4">
    <source>
        <dbReference type="Google" id="ProtNLM"/>
    </source>
</evidence>
<dbReference type="Proteomes" id="UP001596413">
    <property type="component" value="Unassembled WGS sequence"/>
</dbReference>
<evidence type="ECO:0000313" key="2">
    <source>
        <dbReference type="EMBL" id="MFC7218975.1"/>
    </source>
</evidence>
<name>A0ABW2GE28_9ACTN</name>
<evidence type="ECO:0000313" key="3">
    <source>
        <dbReference type="Proteomes" id="UP001596413"/>
    </source>
</evidence>
<sequence length="197" mass="20610">MSRPRISLLAGLGVLGLAVGCSGTDASTARPASPASSSPPAVSTAPTAALLASTTLDQADKRMHALLADVTATAARQVNSPSLGALAPVDEPELGCHTLGTARHRAVMSVLGGSDAPDTGPDVRRLLQDQGWKFTSWQEPDPVRRNVASRARLEGFSLVVSYRPKLSQTNVLITTPCLKGEPLAERSFFPHEFGSDS</sequence>
<gene>
    <name evidence="2" type="ORF">ACFQLX_12480</name>
</gene>
<organism evidence="2 3">
    <name type="scientific">Streptomyces polyrhachis</name>
    <dbReference type="NCBI Taxonomy" id="1282885"/>
    <lineage>
        <taxon>Bacteria</taxon>
        <taxon>Bacillati</taxon>
        <taxon>Actinomycetota</taxon>
        <taxon>Actinomycetes</taxon>
        <taxon>Kitasatosporales</taxon>
        <taxon>Streptomycetaceae</taxon>
        <taxon>Streptomyces</taxon>
    </lineage>
</organism>
<dbReference type="PROSITE" id="PS51257">
    <property type="entry name" value="PROKAR_LIPOPROTEIN"/>
    <property type="match status" value="1"/>
</dbReference>
<proteinExistence type="predicted"/>